<accession>A0ABS3B0F8</accession>
<dbReference type="InterPro" id="IPR056133">
    <property type="entry name" value="DUF7716"/>
</dbReference>
<evidence type="ECO:0000313" key="3">
    <source>
        <dbReference type="Proteomes" id="UP000695802"/>
    </source>
</evidence>
<comment type="caution">
    <text evidence="2">The sequence shown here is derived from an EMBL/GenBank/DDBJ whole genome shotgun (WGS) entry which is preliminary data.</text>
</comment>
<name>A0ABS3B0F8_9XANT</name>
<sequence>MIELFDLRQTLEAFAACNDDRAVWERCGWVHATDASVLGAQFWLAPSDDGCDDEDDLQAAARTLGLSEFLEAATFADVLDVQKRQRPLSTLDDYARALEHYLQYDAFAQVEGVDDSLGTAPEAERDIALALGVGPGIFASFDLVLTTCPPAHLKDVARRVAAQLQIPLGQALPRCRALPLLLGERLDRRRASTLASDFSTIGVPLQVRGYRAFPWMAAPTLV</sequence>
<evidence type="ECO:0000259" key="1">
    <source>
        <dbReference type="Pfam" id="PF24832"/>
    </source>
</evidence>
<protein>
    <recommendedName>
        <fullName evidence="1">DUF7716 domain-containing protein</fullName>
    </recommendedName>
</protein>
<dbReference type="Proteomes" id="UP000695802">
    <property type="component" value="Unassembled WGS sequence"/>
</dbReference>
<proteinExistence type="predicted"/>
<keyword evidence="3" id="KW-1185">Reference proteome</keyword>
<evidence type="ECO:0000313" key="2">
    <source>
        <dbReference type="EMBL" id="MBN6102057.1"/>
    </source>
</evidence>
<dbReference type="EMBL" id="JAFIWB010000005">
    <property type="protein sequence ID" value="MBN6102057.1"/>
    <property type="molecule type" value="Genomic_DNA"/>
</dbReference>
<reference evidence="2 3" key="1">
    <citation type="submission" date="2021-02" db="EMBL/GenBank/DDBJ databases">
        <title>Taxonomically Unique Crown Gall-Associated Xanthomonas Stains Have Deficiency in Virulence Repertories.</title>
        <authorList>
            <person name="Mafakheri H."/>
            <person name="Taghavi S.M."/>
            <person name="Dimkic I."/>
            <person name="Nemanja K."/>
            <person name="Osdaghi E."/>
        </authorList>
    </citation>
    <scope>NUCLEOTIDE SEQUENCE [LARGE SCALE GENOMIC DNA]</scope>
    <source>
        <strain evidence="2 3">FX4</strain>
    </source>
</reference>
<feature type="domain" description="DUF7716" evidence="1">
    <location>
        <begin position="30"/>
        <end position="108"/>
    </location>
</feature>
<organism evidence="2 3">
    <name type="scientific">Xanthomonas bonasiae</name>
    <dbReference type="NCBI Taxonomy" id="2810351"/>
    <lineage>
        <taxon>Bacteria</taxon>
        <taxon>Pseudomonadati</taxon>
        <taxon>Pseudomonadota</taxon>
        <taxon>Gammaproteobacteria</taxon>
        <taxon>Lysobacterales</taxon>
        <taxon>Lysobacteraceae</taxon>
        <taxon>Xanthomonas</taxon>
    </lineage>
</organism>
<dbReference type="RefSeq" id="WP_206229325.1">
    <property type="nucleotide sequence ID" value="NZ_JAFIWB010000005.1"/>
</dbReference>
<gene>
    <name evidence="2" type="ORF">JR064_07745</name>
</gene>
<dbReference type="Pfam" id="PF24832">
    <property type="entry name" value="DUF7716"/>
    <property type="match status" value="1"/>
</dbReference>